<keyword evidence="1" id="KW-0472">Membrane</keyword>
<evidence type="ECO:0000313" key="3">
    <source>
        <dbReference type="EMBL" id="CAJ0865974.1"/>
    </source>
</evidence>
<dbReference type="Proteomes" id="UP001190491">
    <property type="component" value="Unassembled WGS sequence"/>
</dbReference>
<evidence type="ECO:0000259" key="2">
    <source>
        <dbReference type="Pfam" id="PF13439"/>
    </source>
</evidence>
<protein>
    <recommendedName>
        <fullName evidence="2">Glycosyltransferase subfamily 4-like N-terminal domain-containing protein</fullName>
    </recommendedName>
</protein>
<keyword evidence="1" id="KW-1133">Transmembrane helix</keyword>
<dbReference type="RefSeq" id="WP_316857081.1">
    <property type="nucleotide sequence ID" value="NZ_CAUDKO010000003.1"/>
</dbReference>
<feature type="domain" description="Glycosyltransferase subfamily 4-like N-terminal" evidence="2">
    <location>
        <begin position="33"/>
        <end position="137"/>
    </location>
</feature>
<evidence type="ECO:0000256" key="1">
    <source>
        <dbReference type="SAM" id="Phobius"/>
    </source>
</evidence>
<sequence length="329" mass="37489">MIQRVRAIDSLVEDYSRKYISTSYRRNWKKVSEKHGVVTVHRVNFFLHWFFIFKLILAAKCVYVHSVFNVVFALPAYLLRKKIVTDVHGAVPEETHAQGKSVRALIRSLAERVASYRSTALVCVTQRMADHLARKYPNSAPPLILPIFNTELARREGESLDMPRNIPPTMIYAGGLQIWQNIEKMLEFAVINKKYKYLFLTPDSDSLRARALKYGDIDADFFSCPHSQVAEYYRAADFGFLLRDDNIINNVACPTKAIEYMAYGVIPVVLNMGIGDFEALGASFLLLSEMGDPPDAAEVSAMRRKNFYCLERLVEQYHNGSAELMSLLV</sequence>
<keyword evidence="5" id="KW-1185">Reference proteome</keyword>
<evidence type="ECO:0000313" key="6">
    <source>
        <dbReference type="Proteomes" id="UP001190491"/>
    </source>
</evidence>
<dbReference type="Proteomes" id="UP001189792">
    <property type="component" value="Unassembled WGS sequence"/>
</dbReference>
<dbReference type="AlphaFoldDB" id="A0AAD2BYV8"/>
<dbReference type="Pfam" id="PF13439">
    <property type="entry name" value="Glyco_transf_4"/>
    <property type="match status" value="1"/>
</dbReference>
<comment type="caution">
    <text evidence="3">The sequence shown here is derived from an EMBL/GenBank/DDBJ whole genome shotgun (WGS) entry which is preliminary data.</text>
</comment>
<dbReference type="EMBL" id="CAUDLI010000003">
    <property type="protein sequence ID" value="CAJ0873411.1"/>
    <property type="molecule type" value="Genomic_DNA"/>
</dbReference>
<evidence type="ECO:0000313" key="4">
    <source>
        <dbReference type="EMBL" id="CAJ0873411.1"/>
    </source>
</evidence>
<keyword evidence="1" id="KW-0812">Transmembrane</keyword>
<dbReference type="SUPFAM" id="SSF53756">
    <property type="entry name" value="UDP-Glycosyltransferase/glycogen phosphorylase"/>
    <property type="match status" value="1"/>
</dbReference>
<dbReference type="InterPro" id="IPR028098">
    <property type="entry name" value="Glyco_trans_4-like_N"/>
</dbReference>
<feature type="transmembrane region" description="Helical" evidence="1">
    <location>
        <begin position="46"/>
        <end position="72"/>
    </location>
</feature>
<organism evidence="3 6">
    <name type="scientific">Ralstonia flatus</name>
    <dbReference type="NCBI Taxonomy" id="3058601"/>
    <lineage>
        <taxon>Bacteria</taxon>
        <taxon>Pseudomonadati</taxon>
        <taxon>Pseudomonadota</taxon>
        <taxon>Betaproteobacteria</taxon>
        <taxon>Burkholderiales</taxon>
        <taxon>Burkholderiaceae</taxon>
        <taxon>Ralstonia</taxon>
    </lineage>
</organism>
<dbReference type="Gene3D" id="3.40.50.2000">
    <property type="entry name" value="Glycogen Phosphorylase B"/>
    <property type="match status" value="2"/>
</dbReference>
<dbReference type="EMBL" id="CAUDKO010000003">
    <property type="protein sequence ID" value="CAJ0865974.1"/>
    <property type="molecule type" value="Genomic_DNA"/>
</dbReference>
<accession>A0AAD2BYV8</accession>
<proteinExistence type="predicted"/>
<dbReference type="GO" id="GO:0016757">
    <property type="term" value="F:glycosyltransferase activity"/>
    <property type="evidence" value="ECO:0007669"/>
    <property type="project" value="UniProtKB-ARBA"/>
</dbReference>
<evidence type="ECO:0000313" key="5">
    <source>
        <dbReference type="Proteomes" id="UP001189792"/>
    </source>
</evidence>
<reference evidence="3 5" key="1">
    <citation type="submission" date="2023-07" db="EMBL/GenBank/DDBJ databases">
        <authorList>
            <person name="Peeters C."/>
        </authorList>
    </citation>
    <scope>NUCLEOTIDE SEQUENCE</scope>
    <source>
        <strain evidence="4 5">LMG 32965</strain>
        <strain evidence="3">R-77567</strain>
    </source>
</reference>
<name>A0AAD2BYV8_9RALS</name>
<gene>
    <name evidence="4" type="ORF">R77564_01940</name>
    <name evidence="3" type="ORF">R77567_01983</name>
</gene>